<reference evidence="4 5" key="1">
    <citation type="submission" date="2017-05" db="EMBL/GenBank/DDBJ databases">
        <authorList>
            <person name="Varghese N."/>
            <person name="Submissions S."/>
        </authorList>
    </citation>
    <scope>NUCLEOTIDE SEQUENCE [LARGE SCALE GENOMIC DNA]</scope>
    <source>
        <strain evidence="4 5">DSM 29506</strain>
    </source>
</reference>
<dbReference type="GO" id="GO:0004340">
    <property type="term" value="F:glucokinase activity"/>
    <property type="evidence" value="ECO:0007669"/>
    <property type="project" value="InterPro"/>
</dbReference>
<dbReference type="GO" id="GO:0005536">
    <property type="term" value="F:D-glucose binding"/>
    <property type="evidence" value="ECO:0007669"/>
    <property type="project" value="InterPro"/>
</dbReference>
<evidence type="ECO:0000256" key="1">
    <source>
        <dbReference type="ARBA" id="ARBA00022679"/>
    </source>
</evidence>
<evidence type="ECO:0000313" key="4">
    <source>
        <dbReference type="EMBL" id="SMO49854.1"/>
    </source>
</evidence>
<dbReference type="GO" id="GO:0005829">
    <property type="term" value="C:cytosol"/>
    <property type="evidence" value="ECO:0007669"/>
    <property type="project" value="TreeGrafter"/>
</dbReference>
<protein>
    <submittedName>
        <fullName evidence="4">Glucokinase</fullName>
    </submittedName>
</protein>
<dbReference type="Pfam" id="PF02685">
    <property type="entry name" value="Glucokinase"/>
    <property type="match status" value="1"/>
</dbReference>
<keyword evidence="5" id="KW-1185">Reference proteome</keyword>
<dbReference type="GO" id="GO:0006096">
    <property type="term" value="P:glycolytic process"/>
    <property type="evidence" value="ECO:0007669"/>
    <property type="project" value="InterPro"/>
</dbReference>
<keyword evidence="2 4" id="KW-0418">Kinase</keyword>
<dbReference type="Proteomes" id="UP000316030">
    <property type="component" value="Unassembled WGS sequence"/>
</dbReference>
<gene>
    <name evidence="4" type="ORF">SAMN06265173_10415</name>
</gene>
<evidence type="ECO:0000256" key="2">
    <source>
        <dbReference type="ARBA" id="ARBA00022777"/>
    </source>
</evidence>
<dbReference type="InterPro" id="IPR003836">
    <property type="entry name" value="Glucokinase"/>
</dbReference>
<dbReference type="EMBL" id="FXTO01000004">
    <property type="protein sequence ID" value="SMO49854.1"/>
    <property type="molecule type" value="Genomic_DNA"/>
</dbReference>
<dbReference type="PANTHER" id="PTHR47690:SF1">
    <property type="entry name" value="GLUCOKINASE"/>
    <property type="match status" value="1"/>
</dbReference>
<evidence type="ECO:0000256" key="3">
    <source>
        <dbReference type="RuleBase" id="RU004046"/>
    </source>
</evidence>
<sequence length="318" mass="33622">MRADKGETMLDLVGDIGGTNCRFALMRGGVLDHSSQRSYANADFPAPTDAVQHYLSEMRVTKLRRACLGVAGPVQQGRARLTNYPWTISEMDLATCCGAADVRLMNDLQAQGYALHDLVGGVSIVDAVAHPAPNATRMLVAIGTGMNVAVAHSLDGRVFVPPSESGHIALPVQDETDLAFARFVQAELGHCPVEAALSGAGLARLWRFFGGPDQAEGTDVIAACGAGDKAAEQAVQRQVLVLARYCADLGLVHLPFGGIYLSGSVGWALAPWLETFGFVSAFQRPGPYQPLHRAMPVSIAPRIELGLAGCAAWIAQAC</sequence>
<dbReference type="CDD" id="cd24008">
    <property type="entry name" value="ASKHA_NBD_GLK"/>
    <property type="match status" value="1"/>
</dbReference>
<accession>A0A521BRS1</accession>
<dbReference type="Gene3D" id="3.30.420.40">
    <property type="match status" value="1"/>
</dbReference>
<dbReference type="AlphaFoldDB" id="A0A521BRS1"/>
<dbReference type="OrthoDB" id="9800595at2"/>
<organism evidence="4 5">
    <name type="scientific">Thalassovita litoralis</name>
    <dbReference type="NCBI Taxonomy" id="1010611"/>
    <lineage>
        <taxon>Bacteria</taxon>
        <taxon>Pseudomonadati</taxon>
        <taxon>Pseudomonadota</taxon>
        <taxon>Alphaproteobacteria</taxon>
        <taxon>Rhodobacterales</taxon>
        <taxon>Roseobacteraceae</taxon>
        <taxon>Thalassovita</taxon>
    </lineage>
</organism>
<name>A0A521BRS1_9RHOB</name>
<keyword evidence="1" id="KW-0808">Transferase</keyword>
<proteinExistence type="inferred from homology"/>
<dbReference type="GO" id="GO:0005524">
    <property type="term" value="F:ATP binding"/>
    <property type="evidence" value="ECO:0007669"/>
    <property type="project" value="InterPro"/>
</dbReference>
<dbReference type="InterPro" id="IPR050201">
    <property type="entry name" value="Bacterial_glucokinase"/>
</dbReference>
<dbReference type="InterPro" id="IPR043129">
    <property type="entry name" value="ATPase_NBD"/>
</dbReference>
<comment type="similarity">
    <text evidence="3">Belongs to the bacterial glucokinase family.</text>
</comment>
<dbReference type="SUPFAM" id="SSF53067">
    <property type="entry name" value="Actin-like ATPase domain"/>
    <property type="match status" value="1"/>
</dbReference>
<evidence type="ECO:0000313" key="5">
    <source>
        <dbReference type="Proteomes" id="UP000316030"/>
    </source>
</evidence>
<dbReference type="Gene3D" id="3.40.367.20">
    <property type="match status" value="1"/>
</dbReference>
<dbReference type="PANTHER" id="PTHR47690">
    <property type="entry name" value="GLUCOKINASE"/>
    <property type="match status" value="1"/>
</dbReference>